<dbReference type="RefSeq" id="WP_239109265.1">
    <property type="nucleotide sequence ID" value="NZ_BOOF01000074.1"/>
</dbReference>
<dbReference type="SUPFAM" id="SSF46689">
    <property type="entry name" value="Homeodomain-like"/>
    <property type="match status" value="1"/>
</dbReference>
<keyword evidence="3" id="KW-0804">Transcription</keyword>
<organism evidence="6 7">
    <name type="scientific">Microbispora siamensis</name>
    <dbReference type="NCBI Taxonomy" id="564413"/>
    <lineage>
        <taxon>Bacteria</taxon>
        <taxon>Bacillati</taxon>
        <taxon>Actinomycetota</taxon>
        <taxon>Actinomycetes</taxon>
        <taxon>Streptosporangiales</taxon>
        <taxon>Streptosporangiaceae</taxon>
        <taxon>Microbispora</taxon>
    </lineage>
</organism>
<dbReference type="Gene3D" id="1.10.357.10">
    <property type="entry name" value="Tetracycline Repressor, domain 2"/>
    <property type="match status" value="1"/>
</dbReference>
<evidence type="ECO:0000313" key="7">
    <source>
        <dbReference type="Proteomes" id="UP000660454"/>
    </source>
</evidence>
<dbReference type="InterPro" id="IPR049445">
    <property type="entry name" value="TetR_SbtR-like_C"/>
</dbReference>
<proteinExistence type="predicted"/>
<evidence type="ECO:0000313" key="6">
    <source>
        <dbReference type="EMBL" id="GIH67375.1"/>
    </source>
</evidence>
<evidence type="ECO:0000259" key="5">
    <source>
        <dbReference type="PROSITE" id="PS50977"/>
    </source>
</evidence>
<feature type="domain" description="HTH tetR-type" evidence="5">
    <location>
        <begin position="21"/>
        <end position="79"/>
    </location>
</feature>
<sequence length="218" mass="23712">MPKQMDDHGSTGLAGRRGQAARNDAAILDAAREVFLADPKAPVAAVAERAGVGMSALYRRYPGKEDLLRRLCHDGLRRWIEEAEAVEAEPDAWKALVVFLERIVDADVHSLTVHLAGTFTPTEEMGSDARRAAGLMDRLVERAHAAGRLRRDVVADDMGLVLESCAAIRVPDPERTQELRRRCLAMLLAGLAGDGAGPLPGPAPAPGELNWRWRRRSG</sequence>
<name>A0ABQ4H176_9ACTN</name>
<keyword evidence="1" id="KW-0805">Transcription regulation</keyword>
<dbReference type="InterPro" id="IPR001647">
    <property type="entry name" value="HTH_TetR"/>
</dbReference>
<dbReference type="InterPro" id="IPR009057">
    <property type="entry name" value="Homeodomain-like_sf"/>
</dbReference>
<evidence type="ECO:0000256" key="1">
    <source>
        <dbReference type="ARBA" id="ARBA00023015"/>
    </source>
</evidence>
<dbReference type="PROSITE" id="PS50977">
    <property type="entry name" value="HTH_TETR_2"/>
    <property type="match status" value="1"/>
</dbReference>
<dbReference type="Pfam" id="PF00440">
    <property type="entry name" value="TetR_N"/>
    <property type="match status" value="1"/>
</dbReference>
<comment type="caution">
    <text evidence="6">The sequence shown here is derived from an EMBL/GenBank/DDBJ whole genome shotgun (WGS) entry which is preliminary data.</text>
</comment>
<accession>A0ABQ4H176</accession>
<evidence type="ECO:0000256" key="3">
    <source>
        <dbReference type="ARBA" id="ARBA00023163"/>
    </source>
</evidence>
<dbReference type="SUPFAM" id="SSF48498">
    <property type="entry name" value="Tetracyclin repressor-like, C-terminal domain"/>
    <property type="match status" value="1"/>
</dbReference>
<reference evidence="6 7" key="1">
    <citation type="submission" date="2021-01" db="EMBL/GenBank/DDBJ databases">
        <title>Whole genome shotgun sequence of Microbispora siamensis NBRC 104113.</title>
        <authorList>
            <person name="Komaki H."/>
            <person name="Tamura T."/>
        </authorList>
    </citation>
    <scope>NUCLEOTIDE SEQUENCE [LARGE SCALE GENOMIC DNA]</scope>
    <source>
        <strain evidence="6 7">NBRC 104113</strain>
    </source>
</reference>
<evidence type="ECO:0000256" key="4">
    <source>
        <dbReference type="PROSITE-ProRule" id="PRU00335"/>
    </source>
</evidence>
<dbReference type="InterPro" id="IPR036271">
    <property type="entry name" value="Tet_transcr_reg_TetR-rel_C_sf"/>
</dbReference>
<evidence type="ECO:0000256" key="2">
    <source>
        <dbReference type="ARBA" id="ARBA00023125"/>
    </source>
</evidence>
<feature type="DNA-binding region" description="H-T-H motif" evidence="4">
    <location>
        <begin position="42"/>
        <end position="61"/>
    </location>
</feature>
<dbReference type="InterPro" id="IPR050109">
    <property type="entry name" value="HTH-type_TetR-like_transc_reg"/>
</dbReference>
<dbReference type="Pfam" id="PF21597">
    <property type="entry name" value="TetR_C_43"/>
    <property type="match status" value="1"/>
</dbReference>
<gene>
    <name evidence="6" type="ORF">Msi02_81920</name>
</gene>
<dbReference type="EMBL" id="BOOF01000074">
    <property type="protein sequence ID" value="GIH67375.1"/>
    <property type="molecule type" value="Genomic_DNA"/>
</dbReference>
<protein>
    <submittedName>
        <fullName evidence="6">TetR family transcriptional regulator</fullName>
    </submittedName>
</protein>
<keyword evidence="2 4" id="KW-0238">DNA-binding</keyword>
<dbReference type="PANTHER" id="PTHR30055:SF234">
    <property type="entry name" value="HTH-TYPE TRANSCRIPTIONAL REGULATOR BETI"/>
    <property type="match status" value="1"/>
</dbReference>
<keyword evidence="7" id="KW-1185">Reference proteome</keyword>
<dbReference type="PANTHER" id="PTHR30055">
    <property type="entry name" value="HTH-TYPE TRANSCRIPTIONAL REGULATOR RUTR"/>
    <property type="match status" value="1"/>
</dbReference>
<dbReference type="Proteomes" id="UP000660454">
    <property type="component" value="Unassembled WGS sequence"/>
</dbReference>